<name>A0ACC6P0T0_9BURK</name>
<comment type="caution">
    <text evidence="1">The sequence shown here is derived from an EMBL/GenBank/DDBJ whole genome shotgun (WGS) entry which is preliminary data.</text>
</comment>
<protein>
    <submittedName>
        <fullName evidence="1">Uncharacterized protein</fullName>
    </submittedName>
</protein>
<proteinExistence type="predicted"/>
<evidence type="ECO:0000313" key="2">
    <source>
        <dbReference type="Proteomes" id="UP001364695"/>
    </source>
</evidence>
<reference evidence="1" key="1">
    <citation type="submission" date="2023-10" db="EMBL/GenBank/DDBJ databases">
        <title>Amphibacter perezi, gen. nov., sp. nov. a novel taxa of the family Comamonadaceae, class Betaproteobacteria isolated from the skin microbiota of Pelophylax perezi from different populations.</title>
        <authorList>
            <person name="Costa S."/>
            <person name="Proenca D.N."/>
            <person name="Lopes I."/>
            <person name="Morais P.V."/>
        </authorList>
    </citation>
    <scope>NUCLEOTIDE SEQUENCE</scope>
    <source>
        <strain evidence="1">SL12-8</strain>
    </source>
</reference>
<organism evidence="1 2">
    <name type="scientific">Amphibiibacter pelophylacis</name>
    <dbReference type="NCBI Taxonomy" id="1799477"/>
    <lineage>
        <taxon>Bacteria</taxon>
        <taxon>Pseudomonadati</taxon>
        <taxon>Pseudomonadota</taxon>
        <taxon>Betaproteobacteria</taxon>
        <taxon>Burkholderiales</taxon>
        <taxon>Sphaerotilaceae</taxon>
        <taxon>Amphibiibacter</taxon>
    </lineage>
</organism>
<accession>A0ACC6P0T0</accession>
<dbReference type="Proteomes" id="UP001364695">
    <property type="component" value="Unassembled WGS sequence"/>
</dbReference>
<evidence type="ECO:0000313" key="1">
    <source>
        <dbReference type="EMBL" id="MEJ7137807.1"/>
    </source>
</evidence>
<sequence>MPDLLTRLFSATALVGASLILAVPGASAATDTGHAEMRCQAFYTPVRSIWVRTVGLDYDGKQLNAVSIDGVKVYSFQINGTRIFTALDNERIQIDTGTLQWSSDYRGAAQSQGRCEWVKR</sequence>
<gene>
    <name evidence="1" type="ORF">RV045_05085</name>
</gene>
<dbReference type="EMBL" id="JAWDIE010000006">
    <property type="protein sequence ID" value="MEJ7137807.1"/>
    <property type="molecule type" value="Genomic_DNA"/>
</dbReference>
<keyword evidence="2" id="KW-1185">Reference proteome</keyword>